<dbReference type="Gene3D" id="1.10.10.10">
    <property type="entry name" value="Winged helix-like DNA-binding domain superfamily/Winged helix DNA-binding domain"/>
    <property type="match status" value="1"/>
</dbReference>
<accession>A0A1F5T049</accession>
<evidence type="ECO:0000313" key="2">
    <source>
        <dbReference type="EMBL" id="OGF32292.1"/>
    </source>
</evidence>
<dbReference type="GO" id="GO:0006352">
    <property type="term" value="P:DNA-templated transcription initiation"/>
    <property type="evidence" value="ECO:0007669"/>
    <property type="project" value="InterPro"/>
</dbReference>
<dbReference type="PANTHER" id="PTHR30603">
    <property type="entry name" value="RNA POLYMERASE SIGMA FACTOR RPO"/>
    <property type="match status" value="1"/>
</dbReference>
<dbReference type="Proteomes" id="UP000179001">
    <property type="component" value="Unassembled WGS sequence"/>
</dbReference>
<dbReference type="InterPro" id="IPR007630">
    <property type="entry name" value="RNA_pol_sigma70_r4"/>
</dbReference>
<dbReference type="GO" id="GO:0003700">
    <property type="term" value="F:DNA-binding transcription factor activity"/>
    <property type="evidence" value="ECO:0007669"/>
    <property type="project" value="InterPro"/>
</dbReference>
<dbReference type="Gene3D" id="1.10.10.1250">
    <property type="entry name" value="RNA polymerase, subunit delta, N-terminal domain"/>
    <property type="match status" value="1"/>
</dbReference>
<evidence type="ECO:0000259" key="1">
    <source>
        <dbReference type="PROSITE" id="PS00716"/>
    </source>
</evidence>
<dbReference type="InterPro" id="IPR038087">
    <property type="entry name" value="RNAP_delta_N_dom_sf"/>
</dbReference>
<dbReference type="PANTHER" id="PTHR30603:SF47">
    <property type="entry name" value="RNA POLYMERASE SIGMA FACTOR SIGD, CHLOROPLASTIC"/>
    <property type="match status" value="1"/>
</dbReference>
<dbReference type="InterPro" id="IPR036388">
    <property type="entry name" value="WH-like_DNA-bd_sf"/>
</dbReference>
<dbReference type="InterPro" id="IPR000943">
    <property type="entry name" value="RNA_pol_sigma70"/>
</dbReference>
<evidence type="ECO:0000313" key="3">
    <source>
        <dbReference type="Proteomes" id="UP000179001"/>
    </source>
</evidence>
<dbReference type="EMBL" id="MFGJ01000006">
    <property type="protein sequence ID" value="OGF32292.1"/>
    <property type="molecule type" value="Genomic_DNA"/>
</dbReference>
<dbReference type="InterPro" id="IPR013324">
    <property type="entry name" value="RNA_pol_sigma_r3/r4-like"/>
</dbReference>
<dbReference type="STRING" id="1798002.A2478_03120"/>
<comment type="caution">
    <text evidence="2">The sequence shown here is derived from an EMBL/GenBank/DDBJ whole genome shotgun (WGS) entry which is preliminary data.</text>
</comment>
<gene>
    <name evidence="2" type="ORF">A2478_03120</name>
</gene>
<dbReference type="PRINTS" id="PR00046">
    <property type="entry name" value="SIGMA70FCT"/>
</dbReference>
<protein>
    <recommendedName>
        <fullName evidence="1">RNA polymerase sigma-70 domain-containing protein</fullName>
    </recommendedName>
</protein>
<dbReference type="AlphaFoldDB" id="A0A1F5T049"/>
<dbReference type="InterPro" id="IPR050239">
    <property type="entry name" value="Sigma-70_RNA_pol_init_factors"/>
</dbReference>
<dbReference type="CDD" id="cd06171">
    <property type="entry name" value="Sigma70_r4"/>
    <property type="match status" value="1"/>
</dbReference>
<dbReference type="SUPFAM" id="SSF88659">
    <property type="entry name" value="Sigma3 and sigma4 domains of RNA polymerase sigma factors"/>
    <property type="match status" value="1"/>
</dbReference>
<name>A0A1F5T049_9BACT</name>
<reference evidence="2 3" key="1">
    <citation type="journal article" date="2016" name="Nat. Commun.">
        <title>Thousands of microbial genomes shed light on interconnected biogeochemical processes in an aquifer system.</title>
        <authorList>
            <person name="Anantharaman K."/>
            <person name="Brown C.T."/>
            <person name="Hug L.A."/>
            <person name="Sharon I."/>
            <person name="Castelle C.J."/>
            <person name="Probst A.J."/>
            <person name="Thomas B.C."/>
            <person name="Singh A."/>
            <person name="Wilkins M.J."/>
            <person name="Karaoz U."/>
            <person name="Brodie E.L."/>
            <person name="Williams K.H."/>
            <person name="Hubbard S.S."/>
            <person name="Banfield J.F."/>
        </authorList>
    </citation>
    <scope>NUCLEOTIDE SEQUENCE [LARGE SCALE GENOMIC DNA]</scope>
</reference>
<feature type="domain" description="RNA polymerase sigma-70" evidence="1">
    <location>
        <begin position="44"/>
        <end position="70"/>
    </location>
</feature>
<sequence length="371" mass="42713">MNNSDKQLSFQNFFLSLLNELSKREQEVLKKRYQLSADVPAKNTLKQIGDVYGITRERVRQIEKEAIGKLVIQSKADNYQSQINEFEKALKNFLAQKGGVVSENDLIENHISQVYHFDELHVNSFLFTIENLIKGVERNNENQDYYSFWHVSEIEQELIEKIVNDIASVLTTRKTVVSEADLHSLIENEVVAELQHVHLANLAEQTGKSLLDFAKSYIEVTKKVEKNILNTWGLAEWPDVRPKKLSDKIHLVFTKVEKPLHFRDVAEMINTSNFDKKTICAATVHNELIANEGYVLIGRGIYAKKDWGYTPGTVTDIIVRILNDESRPMSKDEIYQEVLKQRQVNPSTIYLSLINKDKFNKVEGGLFELNK</sequence>
<dbReference type="Pfam" id="PF04545">
    <property type="entry name" value="Sigma70_r4"/>
    <property type="match status" value="1"/>
</dbReference>
<proteinExistence type="predicted"/>
<organism evidence="2 3">
    <name type="scientific">Candidatus Falkowbacteria bacterium RIFOXYC2_FULL_36_12</name>
    <dbReference type="NCBI Taxonomy" id="1798002"/>
    <lineage>
        <taxon>Bacteria</taxon>
        <taxon>Candidatus Falkowiibacteriota</taxon>
    </lineage>
</organism>
<dbReference type="PROSITE" id="PS00716">
    <property type="entry name" value="SIGMA70_2"/>
    <property type="match status" value="1"/>
</dbReference>